<sequence length="250" mass="28558">MTQEAWTQFFGRDYVAFSEMILSPERTQFERNAIVEMLKLPAGASILDLGCGQGRLSIPLAQSGYRVTGFDGAPHLLAEAKRRAEAAHVQVNWVQGDMRELVFSNEFDAVINIGTAFGYVPSQEEDQRILERIYRALKKGGRFVQDTENRDFKLTHLGQTWSRMQDQIVCSHRAFHPETGRWQENLFWFTEEGKKETLLDLRLYSATELIQMTEQAGLKVRNVYGGFDLQPLAVHSPRMLLLSDKGERSV</sequence>
<dbReference type="GO" id="GO:0032259">
    <property type="term" value="P:methylation"/>
    <property type="evidence" value="ECO:0007669"/>
    <property type="project" value="UniProtKB-KW"/>
</dbReference>
<dbReference type="PANTHER" id="PTHR43591:SF110">
    <property type="entry name" value="RHODANESE DOMAIN-CONTAINING PROTEIN"/>
    <property type="match status" value="1"/>
</dbReference>
<dbReference type="PANTHER" id="PTHR43591">
    <property type="entry name" value="METHYLTRANSFERASE"/>
    <property type="match status" value="1"/>
</dbReference>
<protein>
    <submittedName>
        <fullName evidence="2">Class I SAM-dependent methyltransferase</fullName>
        <ecNumber evidence="2">2.1.1.-</ecNumber>
    </submittedName>
</protein>
<dbReference type="EMBL" id="JBHUMM010000043">
    <property type="protein sequence ID" value="MFD2673313.1"/>
    <property type="molecule type" value="Genomic_DNA"/>
</dbReference>
<dbReference type="CDD" id="cd02440">
    <property type="entry name" value="AdoMet_MTases"/>
    <property type="match status" value="1"/>
</dbReference>
<organism evidence="2 3">
    <name type="scientific">Marinicrinis sediminis</name>
    <dbReference type="NCBI Taxonomy" id="1652465"/>
    <lineage>
        <taxon>Bacteria</taxon>
        <taxon>Bacillati</taxon>
        <taxon>Bacillota</taxon>
        <taxon>Bacilli</taxon>
        <taxon>Bacillales</taxon>
        <taxon>Paenibacillaceae</taxon>
    </lineage>
</organism>
<evidence type="ECO:0000313" key="2">
    <source>
        <dbReference type="EMBL" id="MFD2673313.1"/>
    </source>
</evidence>
<dbReference type="Gene3D" id="3.40.50.150">
    <property type="entry name" value="Vaccinia Virus protein VP39"/>
    <property type="match status" value="1"/>
</dbReference>
<dbReference type="Proteomes" id="UP001597497">
    <property type="component" value="Unassembled WGS sequence"/>
</dbReference>
<feature type="domain" description="Methyltransferase" evidence="1">
    <location>
        <begin position="46"/>
        <end position="141"/>
    </location>
</feature>
<comment type="caution">
    <text evidence="2">The sequence shown here is derived from an EMBL/GenBank/DDBJ whole genome shotgun (WGS) entry which is preliminary data.</text>
</comment>
<keyword evidence="3" id="KW-1185">Reference proteome</keyword>
<name>A0ABW5RE97_9BACL</name>
<proteinExistence type="predicted"/>
<dbReference type="SUPFAM" id="SSF53335">
    <property type="entry name" value="S-adenosyl-L-methionine-dependent methyltransferases"/>
    <property type="match status" value="1"/>
</dbReference>
<dbReference type="GO" id="GO:0008168">
    <property type="term" value="F:methyltransferase activity"/>
    <property type="evidence" value="ECO:0007669"/>
    <property type="project" value="UniProtKB-KW"/>
</dbReference>
<keyword evidence="2" id="KW-0489">Methyltransferase</keyword>
<accession>A0ABW5RE97</accession>
<evidence type="ECO:0000313" key="3">
    <source>
        <dbReference type="Proteomes" id="UP001597497"/>
    </source>
</evidence>
<dbReference type="InterPro" id="IPR041698">
    <property type="entry name" value="Methyltransf_25"/>
</dbReference>
<gene>
    <name evidence="2" type="ORF">ACFSUC_17195</name>
</gene>
<dbReference type="Pfam" id="PF13649">
    <property type="entry name" value="Methyltransf_25"/>
    <property type="match status" value="1"/>
</dbReference>
<keyword evidence="2" id="KW-0808">Transferase</keyword>
<dbReference type="RefSeq" id="WP_379930878.1">
    <property type="nucleotide sequence ID" value="NZ_JBHUMM010000043.1"/>
</dbReference>
<reference evidence="3" key="1">
    <citation type="journal article" date="2019" name="Int. J. Syst. Evol. Microbiol.">
        <title>The Global Catalogue of Microorganisms (GCM) 10K type strain sequencing project: providing services to taxonomists for standard genome sequencing and annotation.</title>
        <authorList>
            <consortium name="The Broad Institute Genomics Platform"/>
            <consortium name="The Broad Institute Genome Sequencing Center for Infectious Disease"/>
            <person name="Wu L."/>
            <person name="Ma J."/>
        </authorList>
    </citation>
    <scope>NUCLEOTIDE SEQUENCE [LARGE SCALE GENOMIC DNA]</scope>
    <source>
        <strain evidence="3">KCTC 33676</strain>
    </source>
</reference>
<dbReference type="InterPro" id="IPR029063">
    <property type="entry name" value="SAM-dependent_MTases_sf"/>
</dbReference>
<evidence type="ECO:0000259" key="1">
    <source>
        <dbReference type="Pfam" id="PF13649"/>
    </source>
</evidence>
<dbReference type="EC" id="2.1.1.-" evidence="2"/>
<dbReference type="Gene3D" id="2.20.25.110">
    <property type="entry name" value="S-adenosyl-L-methionine-dependent methyltransferases"/>
    <property type="match status" value="1"/>
</dbReference>